<dbReference type="Proteomes" id="UP001310594">
    <property type="component" value="Unassembled WGS sequence"/>
</dbReference>
<dbReference type="InterPro" id="IPR023214">
    <property type="entry name" value="HAD_sf"/>
</dbReference>
<dbReference type="PANTHER" id="PTHR12210">
    <property type="entry name" value="DULLARD PROTEIN PHOSPHATASE"/>
    <property type="match status" value="1"/>
</dbReference>
<dbReference type="EMBL" id="JAVRQU010000005">
    <property type="protein sequence ID" value="KAK5703257.1"/>
    <property type="molecule type" value="Genomic_DNA"/>
</dbReference>
<accession>A0AAN7W8Q7</accession>
<evidence type="ECO:0000256" key="1">
    <source>
        <dbReference type="RuleBase" id="RU365079"/>
    </source>
</evidence>
<dbReference type="InterPro" id="IPR036412">
    <property type="entry name" value="HAD-like_sf"/>
</dbReference>
<feature type="region of interest" description="Disordered" evidence="2">
    <location>
        <begin position="1"/>
        <end position="49"/>
    </location>
</feature>
<dbReference type="Pfam" id="PF03031">
    <property type="entry name" value="NIF"/>
    <property type="match status" value="1"/>
</dbReference>
<dbReference type="SMART" id="SM00577">
    <property type="entry name" value="CPDc"/>
    <property type="match status" value="1"/>
</dbReference>
<comment type="function">
    <text evidence="1">Essential component of the TIM23 complex, a complex that mediates the translocation of transit peptide-containing proteins across the mitochondrial inner membrane.</text>
</comment>
<proteinExistence type="inferred from homology"/>
<name>A0AAN7W8Q7_9PEZI</name>
<sequence>MSWREQPQYTDDDSPDRVNYRSHPTAPQAYISYQPHSQPTHYAGHGYAEPDYRHNGYGWTDGRDRVPEPRYEEEAGWQYTRGAVPRSQENGWERTPRYAGTHQEQSLYPAPSADYGYYAQRQEIHDYDYGQQRQYAQSGYAPLAYRQPYEQSYDYRQESDERWLIQPYHAVDSVAPNFNANASVFTPRNEPQRAVQTLQPMQSVYEAGLWTGPYINETFSQRQSHGAQGSDPIQLDPAFSSPSPAPQTVQESPPPPPPPAPSSGLGADYYAATGDLELGKRIQKVEQKTARKRGKKAVKPHNGQVEPQGPVIRPPSPLVKLLERPAPTWSYLKQCVETPGVRPNKEPRPLLVILDLNGTLLHRKNRRASFTARPRVSEFLWYLMENHKVMIWSSARPENVQSIVKEIFTPKQLAKLIAVWGREKLQLSPEQYNMRIQVYKQLSWVWRDDEIANSSINGDDWAQDNTVLIDDSLEKAASEPCNLIKIDEFEGKPEQLETDVLGQVVDYLEVLKSVRDVSSAIRSAPYYYRDDLPAHDWMPIINDMH</sequence>
<evidence type="ECO:0000313" key="5">
    <source>
        <dbReference type="Proteomes" id="UP001310594"/>
    </source>
</evidence>
<dbReference type="InterPro" id="IPR004274">
    <property type="entry name" value="FCP1_dom"/>
</dbReference>
<dbReference type="InterPro" id="IPR050365">
    <property type="entry name" value="TIM50"/>
</dbReference>
<keyword evidence="1" id="KW-0809">Transit peptide</keyword>
<dbReference type="GO" id="GO:0015031">
    <property type="term" value="P:protein transport"/>
    <property type="evidence" value="ECO:0007669"/>
    <property type="project" value="UniProtKB-KW"/>
</dbReference>
<evidence type="ECO:0000313" key="4">
    <source>
        <dbReference type="EMBL" id="KAK5703257.1"/>
    </source>
</evidence>
<dbReference type="SUPFAM" id="SSF56784">
    <property type="entry name" value="HAD-like"/>
    <property type="match status" value="1"/>
</dbReference>
<organism evidence="4 5">
    <name type="scientific">Elasticomyces elasticus</name>
    <dbReference type="NCBI Taxonomy" id="574655"/>
    <lineage>
        <taxon>Eukaryota</taxon>
        <taxon>Fungi</taxon>
        <taxon>Dikarya</taxon>
        <taxon>Ascomycota</taxon>
        <taxon>Pezizomycotina</taxon>
        <taxon>Dothideomycetes</taxon>
        <taxon>Dothideomycetidae</taxon>
        <taxon>Mycosphaerellales</taxon>
        <taxon>Teratosphaeriaceae</taxon>
        <taxon>Elasticomyces</taxon>
    </lineage>
</organism>
<comment type="caution">
    <text evidence="4">The sequence shown here is derived from an EMBL/GenBank/DDBJ whole genome shotgun (WGS) entry which is preliminary data.</text>
</comment>
<gene>
    <name evidence="4" type="ORF">LTR97_004206</name>
</gene>
<reference evidence="4" key="1">
    <citation type="submission" date="2023-08" db="EMBL/GenBank/DDBJ databases">
        <title>Black Yeasts Isolated from many extreme environments.</title>
        <authorList>
            <person name="Coleine C."/>
            <person name="Stajich J.E."/>
            <person name="Selbmann L."/>
        </authorList>
    </citation>
    <scope>NUCLEOTIDE SEQUENCE</scope>
    <source>
        <strain evidence="4">CCFEE 5810</strain>
    </source>
</reference>
<dbReference type="PROSITE" id="PS50969">
    <property type="entry name" value="FCP1"/>
    <property type="match status" value="1"/>
</dbReference>
<feature type="domain" description="FCP1 homology" evidence="3">
    <location>
        <begin position="345"/>
        <end position="511"/>
    </location>
</feature>
<protein>
    <recommendedName>
        <fullName evidence="1">Mitochondrial import inner membrane translocase subunit TIM50</fullName>
    </recommendedName>
</protein>
<comment type="subunit">
    <text evidence="1">Component of the TIM23 complex.</text>
</comment>
<feature type="compositionally biased region" description="Pro residues" evidence="2">
    <location>
        <begin position="252"/>
        <end position="261"/>
    </location>
</feature>
<feature type="compositionally biased region" description="Basic residues" evidence="2">
    <location>
        <begin position="290"/>
        <end position="299"/>
    </location>
</feature>
<comment type="similarity">
    <text evidence="1">Belongs to the TIM50 family.</text>
</comment>
<evidence type="ECO:0000256" key="2">
    <source>
        <dbReference type="SAM" id="MobiDB-lite"/>
    </source>
</evidence>
<feature type="compositionally biased region" description="Polar residues" evidence="2">
    <location>
        <begin position="240"/>
        <end position="251"/>
    </location>
</feature>
<keyword evidence="1" id="KW-0813">Transport</keyword>
<feature type="region of interest" description="Disordered" evidence="2">
    <location>
        <begin position="221"/>
        <end position="268"/>
    </location>
</feature>
<comment type="subcellular location">
    <subcellularLocation>
        <location evidence="1">Mitochondrion inner membrane</location>
        <topology evidence="1">Single-pass membrane protein</topology>
    </subcellularLocation>
</comment>
<feature type="region of interest" description="Disordered" evidence="2">
    <location>
        <begin position="286"/>
        <end position="316"/>
    </location>
</feature>
<evidence type="ECO:0000259" key="3">
    <source>
        <dbReference type="PROSITE" id="PS50969"/>
    </source>
</evidence>
<dbReference type="AlphaFoldDB" id="A0AAN7W8Q7"/>
<keyword evidence="1" id="KW-0811">Translocation</keyword>
<dbReference type="Gene3D" id="3.40.50.1000">
    <property type="entry name" value="HAD superfamily/HAD-like"/>
    <property type="match status" value="1"/>
</dbReference>
<keyword evidence="1" id="KW-0653">Protein transport</keyword>
<keyword evidence="1" id="KW-0496">Mitochondrion</keyword>
<dbReference type="GO" id="GO:0005744">
    <property type="term" value="C:TIM23 mitochondrial import inner membrane translocase complex"/>
    <property type="evidence" value="ECO:0007669"/>
    <property type="project" value="UniProtKB-UniRule"/>
</dbReference>